<evidence type="ECO:0000313" key="2">
    <source>
        <dbReference type="Proteomes" id="UP000248314"/>
    </source>
</evidence>
<keyword evidence="2" id="KW-1185">Reference proteome</keyword>
<accession>A0A318HYH4</accession>
<name>A0A318HYH4_9BACT</name>
<proteinExistence type="predicted"/>
<dbReference type="STRING" id="1122991.GCA_000613445_00529"/>
<sequence>MTIFMVNVLVWLVFFLYFCQALLVISLCAISLAKEEKCNESATFIARLTSDKYDRTKRYQ</sequence>
<dbReference type="Proteomes" id="UP000248314">
    <property type="component" value="Unassembled WGS sequence"/>
</dbReference>
<evidence type="ECO:0000313" key="1">
    <source>
        <dbReference type="EMBL" id="PXX23574.1"/>
    </source>
</evidence>
<gene>
    <name evidence="1" type="ORF">EJ73_00560</name>
</gene>
<protein>
    <submittedName>
        <fullName evidence="1">Uncharacterized protein</fullName>
    </submittedName>
</protein>
<organism evidence="1 2">
    <name type="scientific">Hoylesella shahii DSM 15611 = JCM 12083</name>
    <dbReference type="NCBI Taxonomy" id="1122991"/>
    <lineage>
        <taxon>Bacteria</taxon>
        <taxon>Pseudomonadati</taxon>
        <taxon>Bacteroidota</taxon>
        <taxon>Bacteroidia</taxon>
        <taxon>Bacteroidales</taxon>
        <taxon>Prevotellaceae</taxon>
        <taxon>Hoylesella</taxon>
    </lineage>
</organism>
<comment type="caution">
    <text evidence="1">The sequence shown here is derived from an EMBL/GenBank/DDBJ whole genome shotgun (WGS) entry which is preliminary data.</text>
</comment>
<dbReference type="EMBL" id="QJJX01000005">
    <property type="protein sequence ID" value="PXX23574.1"/>
    <property type="molecule type" value="Genomic_DNA"/>
</dbReference>
<dbReference type="AlphaFoldDB" id="A0A318HYH4"/>
<reference evidence="1 2" key="1">
    <citation type="submission" date="2018-05" db="EMBL/GenBank/DDBJ databases">
        <title>Genomic Encyclopedia of Type Strains, Phase I: the one thousand microbial genomes (KMG-I) project.</title>
        <authorList>
            <person name="Kyrpides N."/>
        </authorList>
    </citation>
    <scope>NUCLEOTIDE SEQUENCE [LARGE SCALE GENOMIC DNA]</scope>
    <source>
        <strain evidence="1 2">DSM 15611</strain>
    </source>
</reference>